<accession>A0ABD2C0W0</accession>
<evidence type="ECO:0000256" key="1">
    <source>
        <dbReference type="SAM" id="MobiDB-lite"/>
    </source>
</evidence>
<name>A0ABD2C0W0_VESMC</name>
<organism evidence="2 3">
    <name type="scientific">Vespula maculifrons</name>
    <name type="common">Eastern yellow jacket</name>
    <name type="synonym">Wasp</name>
    <dbReference type="NCBI Taxonomy" id="7453"/>
    <lineage>
        <taxon>Eukaryota</taxon>
        <taxon>Metazoa</taxon>
        <taxon>Ecdysozoa</taxon>
        <taxon>Arthropoda</taxon>
        <taxon>Hexapoda</taxon>
        <taxon>Insecta</taxon>
        <taxon>Pterygota</taxon>
        <taxon>Neoptera</taxon>
        <taxon>Endopterygota</taxon>
        <taxon>Hymenoptera</taxon>
        <taxon>Apocrita</taxon>
        <taxon>Aculeata</taxon>
        <taxon>Vespoidea</taxon>
        <taxon>Vespidae</taxon>
        <taxon>Vespinae</taxon>
        <taxon>Vespula</taxon>
    </lineage>
</organism>
<evidence type="ECO:0000313" key="2">
    <source>
        <dbReference type="EMBL" id="KAL2738666.1"/>
    </source>
</evidence>
<gene>
    <name evidence="2" type="ORF">V1477_012025</name>
</gene>
<reference evidence="2 3" key="1">
    <citation type="journal article" date="2024" name="Ann. Entomol. Soc. Am.">
        <title>Genomic analyses of the southern and eastern yellowjacket wasps (Hymenoptera: Vespidae) reveal evolutionary signatures of social life.</title>
        <authorList>
            <person name="Catto M.A."/>
            <person name="Caine P.B."/>
            <person name="Orr S.E."/>
            <person name="Hunt B.G."/>
            <person name="Goodisman M.A.D."/>
        </authorList>
    </citation>
    <scope>NUCLEOTIDE SEQUENCE [LARGE SCALE GENOMIC DNA]</scope>
    <source>
        <strain evidence="2">232</strain>
        <tissue evidence="2">Head and thorax</tissue>
    </source>
</reference>
<proteinExistence type="predicted"/>
<dbReference type="EMBL" id="JAYRBN010000063">
    <property type="protein sequence ID" value="KAL2738666.1"/>
    <property type="molecule type" value="Genomic_DNA"/>
</dbReference>
<comment type="caution">
    <text evidence="2">The sequence shown here is derived from an EMBL/GenBank/DDBJ whole genome shotgun (WGS) entry which is preliminary data.</text>
</comment>
<protein>
    <submittedName>
        <fullName evidence="2">Uncharacterized protein</fullName>
    </submittedName>
</protein>
<keyword evidence="3" id="KW-1185">Reference proteome</keyword>
<sequence length="192" mass="21403">MGPSVGGMETNTIRMEGEVRPSSNLHPKLPDNIDPKHSYVRETVSTYRLSLGPDRFHQVLKLESPGYSLSTNQSSSQACRSRWLDNTFSSDNYADEAVSYDNAADYPDLSLLLRLLGYVPFPLNGGEAGALTNPRTVKSRRETPEEMKNVRVRWRDRGAESCFLHSRGNGTFSCRPTENVYGCGNDLGVDPR</sequence>
<evidence type="ECO:0000313" key="3">
    <source>
        <dbReference type="Proteomes" id="UP001607303"/>
    </source>
</evidence>
<dbReference type="AlphaFoldDB" id="A0ABD2C0W0"/>
<feature type="region of interest" description="Disordered" evidence="1">
    <location>
        <begin position="1"/>
        <end position="30"/>
    </location>
</feature>
<dbReference type="Proteomes" id="UP001607303">
    <property type="component" value="Unassembled WGS sequence"/>
</dbReference>